<dbReference type="NCBIfam" id="TIGR02104">
    <property type="entry name" value="pulA_typeI"/>
    <property type="match status" value="1"/>
</dbReference>
<dbReference type="Gene3D" id="3.20.20.80">
    <property type="entry name" value="Glycosidases"/>
    <property type="match status" value="1"/>
</dbReference>
<keyword evidence="3" id="KW-0378">Hydrolase</keyword>
<dbReference type="InterPro" id="IPR017853">
    <property type="entry name" value="GH"/>
</dbReference>
<evidence type="ECO:0000256" key="1">
    <source>
        <dbReference type="ARBA" id="ARBA00008061"/>
    </source>
</evidence>
<dbReference type="SMART" id="SM00642">
    <property type="entry name" value="Aamy"/>
    <property type="match status" value="1"/>
</dbReference>
<reference evidence="3" key="2">
    <citation type="journal article" date="2021" name="PeerJ">
        <title>Extensive microbial diversity within the chicken gut microbiome revealed by metagenomics and culture.</title>
        <authorList>
            <person name="Gilroy R."/>
            <person name="Ravi A."/>
            <person name="Getino M."/>
            <person name="Pursley I."/>
            <person name="Horton D.L."/>
            <person name="Alikhan N.F."/>
            <person name="Baker D."/>
            <person name="Gharbi K."/>
            <person name="Hall N."/>
            <person name="Watson M."/>
            <person name="Adriaenssens E.M."/>
            <person name="Foster-Nyarko E."/>
            <person name="Jarju S."/>
            <person name="Secka A."/>
            <person name="Antonio M."/>
            <person name="Oren A."/>
            <person name="Chaudhuri R.R."/>
            <person name="La Ragione R."/>
            <person name="Hildebrand F."/>
            <person name="Pallen M.J."/>
        </authorList>
    </citation>
    <scope>NUCLEOTIDE SEQUENCE</scope>
    <source>
        <strain evidence="3">ChiW17-6978</strain>
    </source>
</reference>
<protein>
    <submittedName>
        <fullName evidence="3">Type I pullulanase</fullName>
        <ecNumber evidence="3">3.2.1.41</ecNumber>
    </submittedName>
</protein>
<dbReference type="CDD" id="cd11341">
    <property type="entry name" value="AmyAc_Pullulanase_LD-like"/>
    <property type="match status" value="1"/>
</dbReference>
<dbReference type="InterPro" id="IPR014756">
    <property type="entry name" value="Ig_E-set"/>
</dbReference>
<dbReference type="InterPro" id="IPR013783">
    <property type="entry name" value="Ig-like_fold"/>
</dbReference>
<dbReference type="PANTHER" id="PTHR43002">
    <property type="entry name" value="GLYCOGEN DEBRANCHING ENZYME"/>
    <property type="match status" value="1"/>
</dbReference>
<comment type="caution">
    <text evidence="3">The sequence shown here is derived from an EMBL/GenBank/DDBJ whole genome shotgun (WGS) entry which is preliminary data.</text>
</comment>
<evidence type="ECO:0000313" key="4">
    <source>
        <dbReference type="Proteomes" id="UP000886758"/>
    </source>
</evidence>
<dbReference type="Proteomes" id="UP000886758">
    <property type="component" value="Unassembled WGS sequence"/>
</dbReference>
<dbReference type="InterPro" id="IPR006047">
    <property type="entry name" value="GH13_cat_dom"/>
</dbReference>
<dbReference type="CDD" id="cd02860">
    <property type="entry name" value="E_set_Pullulanase"/>
    <property type="match status" value="1"/>
</dbReference>
<dbReference type="Pfam" id="PF17999">
    <property type="entry name" value="PulA_N1"/>
    <property type="match status" value="1"/>
</dbReference>
<sequence length="691" mass="81559">MKNNLSAFIDSYEDITVLLDQKARYKGKSFYLYDNDRLLEELSINYQSVDRNYIKFGLKYNTHLDLTKEYILMDDLHNSGLLYTGSIVRTSQFESEYYYDGPLGISYHPCSTVFRIWTPVAHHVRLEILNQGQVTYHDLTYREKGLWQVEVAGDLDKAAYIYWVKVFDQFVRVQDPYAIASSANGQYNYVVDPEKFYRMQHKKPSFSGNYTDAVVYEASVRDLTCQRTDDKKGSFQGVFSKDNPFLDEIQSLGITHLQLMPVFDFGGVDDLRKDDFYNWGYNPEQYFVPSGWYAQMPDDPYERINSLLQLIDSVHQKGMRVIMDVVFNHVYEKGKFPFDLLVPGYFYRVDLYGNPTNTSGCGNDLATESRMCSKYIVDNLKFWAQFYHMSGFRFDLMGLLDIETLNKAYEELKKIEPQVMVYGEGWNMPNTIPDAYRPHYYNHYKMPSYGFFNDKYRDTIKGSQWMNISGYAGGGNVSNYDLFHLLTGSCLDHFRFDSPHQTINYVECHDNYTMFDFLKYRLHYPEKENIDACRLALQMIVVSQGVPFIHAGEEYYRTKKGVENSYHSPDEINLLDQKRKEKYLEDRKGLKDLLSIRKEYREFRLTNVFEIEKRIHFMQELSNDHVFCYLLEGIDYTLTVCIKNTTDPFSFYLPQAQMIFNGRRKVSWQEECYHLDQIGVYIFKESKEWKL</sequence>
<dbReference type="Pfam" id="PF00128">
    <property type="entry name" value="Alpha-amylase"/>
    <property type="match status" value="1"/>
</dbReference>
<reference evidence="3" key="1">
    <citation type="submission" date="2020-10" db="EMBL/GenBank/DDBJ databases">
        <authorList>
            <person name="Gilroy R."/>
        </authorList>
    </citation>
    <scope>NUCLEOTIDE SEQUENCE</scope>
    <source>
        <strain evidence="3">ChiW17-6978</strain>
    </source>
</reference>
<dbReference type="SUPFAM" id="SSF51445">
    <property type="entry name" value="(Trans)glycosidases"/>
    <property type="match status" value="1"/>
</dbReference>
<dbReference type="InterPro" id="IPR004193">
    <property type="entry name" value="Glyco_hydro_13_N"/>
</dbReference>
<evidence type="ECO:0000313" key="3">
    <source>
        <dbReference type="EMBL" id="HIT50274.1"/>
    </source>
</evidence>
<dbReference type="InterPro" id="IPR011840">
    <property type="entry name" value="PulA_typeI"/>
</dbReference>
<proteinExistence type="inferred from homology"/>
<organism evidence="3 4">
    <name type="scientific">Candidatus Pelethenecus faecipullorum</name>
    <dbReference type="NCBI Taxonomy" id="2840900"/>
    <lineage>
        <taxon>Bacteria</taxon>
        <taxon>Bacillati</taxon>
        <taxon>Mycoplasmatota</taxon>
        <taxon>Mollicutes</taxon>
        <taxon>Candidatus Pelethenecus</taxon>
    </lineage>
</organism>
<gene>
    <name evidence="3" type="primary">pulA</name>
    <name evidence="3" type="ORF">IAD46_04530</name>
</gene>
<dbReference type="EMBL" id="DVLF01000141">
    <property type="protein sequence ID" value="HIT50274.1"/>
    <property type="molecule type" value="Genomic_DNA"/>
</dbReference>
<name>A0A9D1GR25_9MOLU</name>
<accession>A0A9D1GR25</accession>
<dbReference type="Pfam" id="PF02922">
    <property type="entry name" value="CBM_48"/>
    <property type="match status" value="1"/>
</dbReference>
<keyword evidence="3" id="KW-0326">Glycosidase</keyword>
<dbReference type="GO" id="GO:0005975">
    <property type="term" value="P:carbohydrate metabolic process"/>
    <property type="evidence" value="ECO:0007669"/>
    <property type="project" value="InterPro"/>
</dbReference>
<dbReference type="InterPro" id="IPR040697">
    <property type="entry name" value="PulA_N1"/>
</dbReference>
<evidence type="ECO:0000259" key="2">
    <source>
        <dbReference type="SMART" id="SM00642"/>
    </source>
</evidence>
<dbReference type="Gene3D" id="2.60.40.10">
    <property type="entry name" value="Immunoglobulins"/>
    <property type="match status" value="1"/>
</dbReference>
<dbReference type="EC" id="3.2.1.41" evidence="3"/>
<dbReference type="Gene3D" id="2.60.40.2320">
    <property type="match status" value="1"/>
</dbReference>
<dbReference type="SUPFAM" id="SSF81296">
    <property type="entry name" value="E set domains"/>
    <property type="match status" value="1"/>
</dbReference>
<comment type="similarity">
    <text evidence="1">Belongs to the glycosyl hydrolase 13 family.</text>
</comment>
<feature type="domain" description="Glycosyl hydrolase family 13 catalytic" evidence="2">
    <location>
        <begin position="222"/>
        <end position="597"/>
    </location>
</feature>
<dbReference type="AlphaFoldDB" id="A0A9D1GR25"/>
<dbReference type="GO" id="GO:0051060">
    <property type="term" value="F:pullulanase activity"/>
    <property type="evidence" value="ECO:0007669"/>
    <property type="project" value="UniProtKB-EC"/>
</dbReference>